<keyword evidence="3" id="KW-1185">Reference proteome</keyword>
<protein>
    <submittedName>
        <fullName evidence="2">Uncharacterized protein</fullName>
    </submittedName>
</protein>
<dbReference type="EMBL" id="DF237112">
    <property type="protein sequence ID" value="GAQ83811.1"/>
    <property type="molecule type" value="Genomic_DNA"/>
</dbReference>
<accession>A0A1Y1I3Q6</accession>
<reference evidence="2 3" key="1">
    <citation type="journal article" date="2014" name="Nat. Commun.">
        <title>Klebsormidium flaccidum genome reveals primary factors for plant terrestrial adaptation.</title>
        <authorList>
            <person name="Hori K."/>
            <person name="Maruyama F."/>
            <person name="Fujisawa T."/>
            <person name="Togashi T."/>
            <person name="Yamamoto N."/>
            <person name="Seo M."/>
            <person name="Sato S."/>
            <person name="Yamada T."/>
            <person name="Mori H."/>
            <person name="Tajima N."/>
            <person name="Moriyama T."/>
            <person name="Ikeuchi M."/>
            <person name="Watanabe M."/>
            <person name="Wada H."/>
            <person name="Kobayashi K."/>
            <person name="Saito M."/>
            <person name="Masuda T."/>
            <person name="Sasaki-Sekimoto Y."/>
            <person name="Mashiguchi K."/>
            <person name="Awai K."/>
            <person name="Shimojima M."/>
            <person name="Masuda S."/>
            <person name="Iwai M."/>
            <person name="Nobusawa T."/>
            <person name="Narise T."/>
            <person name="Kondo S."/>
            <person name="Saito H."/>
            <person name="Sato R."/>
            <person name="Murakawa M."/>
            <person name="Ihara Y."/>
            <person name="Oshima-Yamada Y."/>
            <person name="Ohtaka K."/>
            <person name="Satoh M."/>
            <person name="Sonobe K."/>
            <person name="Ishii M."/>
            <person name="Ohtani R."/>
            <person name="Kanamori-Sato M."/>
            <person name="Honoki R."/>
            <person name="Miyazaki D."/>
            <person name="Mochizuki H."/>
            <person name="Umetsu J."/>
            <person name="Higashi K."/>
            <person name="Shibata D."/>
            <person name="Kamiya Y."/>
            <person name="Sato N."/>
            <person name="Nakamura Y."/>
            <person name="Tabata S."/>
            <person name="Ida S."/>
            <person name="Kurokawa K."/>
            <person name="Ohta H."/>
        </authorList>
    </citation>
    <scope>NUCLEOTIDE SEQUENCE [LARGE SCALE GENOMIC DNA]</scope>
    <source>
        <strain evidence="2 3">NIES-2285</strain>
    </source>
</reference>
<dbReference type="AlphaFoldDB" id="A0A1Y1I3Q6"/>
<gene>
    <name evidence="2" type="ORF">KFL_001630090</name>
</gene>
<evidence type="ECO:0000313" key="2">
    <source>
        <dbReference type="EMBL" id="GAQ83811.1"/>
    </source>
</evidence>
<name>A0A1Y1I3Q6_KLENI</name>
<sequence>MAPNHGCSSTSDRGLHMMTWIHLGNAREVESWVNRGLSVAKDWSCSEHRVHIMVPEDAGIAHLYAARHARTPGSLEWLIYGLDRSSQLERGGKLDSAIHLLGPKDAPPEAGVLVPVFLAKHEEKTGEKQQEVPLKQLSTKIKLGSQLTSGPERQIGASPLLESSPELLAKDSDDDREGDDCLRNGASCQEETPQAVEEVSQHVDDARNPWT</sequence>
<dbReference type="Proteomes" id="UP000054558">
    <property type="component" value="Unassembled WGS sequence"/>
</dbReference>
<feature type="compositionally biased region" description="Basic and acidic residues" evidence="1">
    <location>
        <begin position="199"/>
        <end position="211"/>
    </location>
</feature>
<organism evidence="2 3">
    <name type="scientific">Klebsormidium nitens</name>
    <name type="common">Green alga</name>
    <name type="synonym">Ulothrix nitens</name>
    <dbReference type="NCBI Taxonomy" id="105231"/>
    <lineage>
        <taxon>Eukaryota</taxon>
        <taxon>Viridiplantae</taxon>
        <taxon>Streptophyta</taxon>
        <taxon>Klebsormidiophyceae</taxon>
        <taxon>Klebsormidiales</taxon>
        <taxon>Klebsormidiaceae</taxon>
        <taxon>Klebsormidium</taxon>
    </lineage>
</organism>
<proteinExistence type="predicted"/>
<evidence type="ECO:0000256" key="1">
    <source>
        <dbReference type="SAM" id="MobiDB-lite"/>
    </source>
</evidence>
<evidence type="ECO:0000313" key="3">
    <source>
        <dbReference type="Proteomes" id="UP000054558"/>
    </source>
</evidence>
<feature type="compositionally biased region" description="Low complexity" evidence="1">
    <location>
        <begin position="158"/>
        <end position="167"/>
    </location>
</feature>
<feature type="region of interest" description="Disordered" evidence="1">
    <location>
        <begin position="145"/>
        <end position="211"/>
    </location>
</feature>